<reference evidence="4 5" key="1">
    <citation type="submission" date="2024-02" db="EMBL/GenBank/DDBJ databases">
        <title>High-quality chromosome-scale genome assembly of Pensacola bahiagrass (Paspalum notatum Flugge var. saurae).</title>
        <authorList>
            <person name="Vega J.M."/>
            <person name="Podio M."/>
            <person name="Orjuela J."/>
            <person name="Siena L.A."/>
            <person name="Pessino S.C."/>
            <person name="Combes M.C."/>
            <person name="Mariac C."/>
            <person name="Albertini E."/>
            <person name="Pupilli F."/>
            <person name="Ortiz J.P.A."/>
            <person name="Leblanc O."/>
        </authorList>
    </citation>
    <scope>NUCLEOTIDE SEQUENCE [LARGE SCALE GENOMIC DNA]</scope>
    <source>
        <strain evidence="4">R1</strain>
        <tissue evidence="4">Leaf</tissue>
    </source>
</reference>
<feature type="region of interest" description="Disordered" evidence="1">
    <location>
        <begin position="193"/>
        <end position="226"/>
    </location>
</feature>
<feature type="compositionally biased region" description="Basic and acidic residues" evidence="1">
    <location>
        <begin position="193"/>
        <end position="208"/>
    </location>
</feature>
<dbReference type="InterPro" id="IPR008480">
    <property type="entry name" value="DUF761_pln"/>
</dbReference>
<protein>
    <recommendedName>
        <fullName evidence="3">DUF4408 domain-containing protein</fullName>
    </recommendedName>
</protein>
<keyword evidence="2" id="KW-0812">Transmembrane</keyword>
<feature type="transmembrane region" description="Helical" evidence="2">
    <location>
        <begin position="16"/>
        <end position="35"/>
    </location>
</feature>
<dbReference type="InterPro" id="IPR025520">
    <property type="entry name" value="DUF4408"/>
</dbReference>
<dbReference type="PANTHER" id="PTHR33098">
    <property type="entry name" value="COTTON FIBER (DUF761)"/>
    <property type="match status" value="1"/>
</dbReference>
<feature type="domain" description="DUF4408" evidence="3">
    <location>
        <begin position="7"/>
        <end position="38"/>
    </location>
</feature>
<dbReference type="AlphaFoldDB" id="A0AAQ3TUE7"/>
<name>A0AAQ3TUE7_PASNO</name>
<keyword evidence="2" id="KW-0472">Membrane</keyword>
<proteinExistence type="predicted"/>
<feature type="compositionally biased region" description="Basic and acidic residues" evidence="1">
    <location>
        <begin position="142"/>
        <end position="154"/>
    </location>
</feature>
<feature type="region of interest" description="Disordered" evidence="1">
    <location>
        <begin position="112"/>
        <end position="159"/>
    </location>
</feature>
<evidence type="ECO:0000313" key="5">
    <source>
        <dbReference type="Proteomes" id="UP001341281"/>
    </source>
</evidence>
<dbReference type="Pfam" id="PF14364">
    <property type="entry name" value="DUF4408"/>
    <property type="match status" value="1"/>
</dbReference>
<sequence>MLDAAIPALWSAVHGWFTPAVFFVVLNIVIGTIAVTSKVAAPGQAAGEGEGDAAAAGEAAGWEQPRRLARVPSMAFDRLRSFNLRSLSAAAPEPDPEPRVAVDLGYEQELQPPAAGPEMEEPVQVVEREDEPPLPELEPEPEEHAAPHVERSRSEASAAAELPRLPARLHKSASDKSAFAHFGAEEVEEAVRAVEARRPATTRERERAPVVAEAEPEEPSDSESEVDARADAFINRFHHQLKLQRIDSFIRHRETLRRGQAAAV</sequence>
<evidence type="ECO:0000259" key="3">
    <source>
        <dbReference type="Pfam" id="PF14364"/>
    </source>
</evidence>
<keyword evidence="2" id="KW-1133">Transmembrane helix</keyword>
<feature type="compositionally biased region" description="Acidic residues" evidence="1">
    <location>
        <begin position="214"/>
        <end position="225"/>
    </location>
</feature>
<organism evidence="4 5">
    <name type="scientific">Paspalum notatum var. saurae</name>
    <dbReference type="NCBI Taxonomy" id="547442"/>
    <lineage>
        <taxon>Eukaryota</taxon>
        <taxon>Viridiplantae</taxon>
        <taxon>Streptophyta</taxon>
        <taxon>Embryophyta</taxon>
        <taxon>Tracheophyta</taxon>
        <taxon>Spermatophyta</taxon>
        <taxon>Magnoliopsida</taxon>
        <taxon>Liliopsida</taxon>
        <taxon>Poales</taxon>
        <taxon>Poaceae</taxon>
        <taxon>PACMAD clade</taxon>
        <taxon>Panicoideae</taxon>
        <taxon>Andropogonodae</taxon>
        <taxon>Paspaleae</taxon>
        <taxon>Paspalinae</taxon>
        <taxon>Paspalum</taxon>
    </lineage>
</organism>
<accession>A0AAQ3TUE7</accession>
<evidence type="ECO:0000256" key="1">
    <source>
        <dbReference type="SAM" id="MobiDB-lite"/>
    </source>
</evidence>
<dbReference type="Proteomes" id="UP001341281">
    <property type="component" value="Chromosome 06"/>
</dbReference>
<dbReference type="PANTHER" id="PTHR33098:SF119">
    <property type="entry name" value="OS06G0566500 PROTEIN"/>
    <property type="match status" value="1"/>
</dbReference>
<gene>
    <name evidence="4" type="ORF">U9M48_027255</name>
</gene>
<keyword evidence="5" id="KW-1185">Reference proteome</keyword>
<feature type="compositionally biased region" description="Acidic residues" evidence="1">
    <location>
        <begin position="128"/>
        <end position="141"/>
    </location>
</feature>
<evidence type="ECO:0000256" key="2">
    <source>
        <dbReference type="SAM" id="Phobius"/>
    </source>
</evidence>
<dbReference type="EMBL" id="CP144750">
    <property type="protein sequence ID" value="WVZ79703.1"/>
    <property type="molecule type" value="Genomic_DNA"/>
</dbReference>
<evidence type="ECO:0000313" key="4">
    <source>
        <dbReference type="EMBL" id="WVZ79703.1"/>
    </source>
</evidence>
<dbReference type="Pfam" id="PF05553">
    <property type="entry name" value="DUF761"/>
    <property type="match status" value="1"/>
</dbReference>